<dbReference type="GO" id="GO:0009263">
    <property type="term" value="P:deoxyribonucleotide biosynthetic process"/>
    <property type="evidence" value="ECO:0007669"/>
    <property type="project" value="InterPro"/>
</dbReference>
<protein>
    <submittedName>
        <fullName evidence="1">Ribonucleoside-diphosphate reductase</fullName>
    </submittedName>
</protein>
<dbReference type="EMBL" id="AZMM01015579">
    <property type="protein sequence ID" value="ETJ29895.1"/>
    <property type="molecule type" value="Genomic_DNA"/>
</dbReference>
<dbReference type="Pfam" id="PF00268">
    <property type="entry name" value="Ribonuc_red_sm"/>
    <property type="match status" value="1"/>
</dbReference>
<dbReference type="SUPFAM" id="SSF47240">
    <property type="entry name" value="Ferritin-like"/>
    <property type="match status" value="1"/>
</dbReference>
<comment type="caution">
    <text evidence="1">The sequence shown here is derived from an EMBL/GenBank/DDBJ whole genome shotgun (WGS) entry which is preliminary data.</text>
</comment>
<feature type="non-terminal residue" evidence="1">
    <location>
        <position position="1"/>
    </location>
</feature>
<evidence type="ECO:0000313" key="1">
    <source>
        <dbReference type="EMBL" id="ETJ29895.1"/>
    </source>
</evidence>
<dbReference type="GO" id="GO:0016491">
    <property type="term" value="F:oxidoreductase activity"/>
    <property type="evidence" value="ECO:0007669"/>
    <property type="project" value="InterPro"/>
</dbReference>
<dbReference type="Gene3D" id="1.10.620.20">
    <property type="entry name" value="Ribonucleotide Reductase, subunit A"/>
    <property type="match status" value="1"/>
</dbReference>
<name>W1XKB7_9ZZZZ</name>
<dbReference type="AlphaFoldDB" id="W1XKB7"/>
<sequence length="87" mass="10539">LKFKLQNENAELFTEKIKNELREMMKTGVEQEILWGHYVIGDKIQGINKKLIEEYIKYLGNKRLKEINLEPLFEFKPLPLYHNFMRI</sequence>
<accession>W1XKB7</accession>
<organism evidence="1">
    <name type="scientific">human gut metagenome</name>
    <dbReference type="NCBI Taxonomy" id="408170"/>
    <lineage>
        <taxon>unclassified sequences</taxon>
        <taxon>metagenomes</taxon>
        <taxon>organismal metagenomes</taxon>
    </lineage>
</organism>
<dbReference type="InterPro" id="IPR009078">
    <property type="entry name" value="Ferritin-like_SF"/>
</dbReference>
<reference evidence="1" key="1">
    <citation type="submission" date="2013-12" db="EMBL/GenBank/DDBJ databases">
        <title>A Varibaculum cambriense genome reconstructed from a premature infant gut community with otherwise low bacterial novelty that shifts toward anaerobic metabolism during the third week of life.</title>
        <authorList>
            <person name="Brown C.T."/>
            <person name="Sharon I."/>
            <person name="Thomas B.C."/>
            <person name="Castelle C.J."/>
            <person name="Morowitz M.J."/>
            <person name="Banfield J.F."/>
        </authorList>
    </citation>
    <scope>NUCLEOTIDE SEQUENCE</scope>
</reference>
<gene>
    <name evidence="1" type="ORF">Q604_UNBC15579G0001</name>
</gene>
<proteinExistence type="predicted"/>
<dbReference type="InterPro" id="IPR012348">
    <property type="entry name" value="RNR-like"/>
</dbReference>
<dbReference type="InterPro" id="IPR000358">
    <property type="entry name" value="RNR_small_fam"/>
</dbReference>